<keyword evidence="5" id="KW-0597">Phosphoprotein</keyword>
<reference evidence="16" key="1">
    <citation type="submission" date="2023-08" db="EMBL/GenBank/DDBJ databases">
        <title>Nitrogen cycling bacteria in agricultural field soils.</title>
        <authorList>
            <person name="Jang J."/>
        </authorList>
    </citation>
    <scope>NUCLEOTIDE SEQUENCE</scope>
    <source>
        <strain evidence="16">PS3-36</strain>
    </source>
</reference>
<evidence type="ECO:0000256" key="2">
    <source>
        <dbReference type="ARBA" id="ARBA00004651"/>
    </source>
</evidence>
<dbReference type="Pfam" id="PF01590">
    <property type="entry name" value="GAF"/>
    <property type="match status" value="1"/>
</dbReference>
<dbReference type="Gene3D" id="3.30.450.40">
    <property type="match status" value="1"/>
</dbReference>
<dbReference type="InterPro" id="IPR050640">
    <property type="entry name" value="Bact_2-comp_sensor_kinase"/>
</dbReference>
<dbReference type="Gene3D" id="3.30.565.10">
    <property type="entry name" value="Histidine kinase-like ATPase, C-terminal domain"/>
    <property type="match status" value="1"/>
</dbReference>
<dbReference type="GO" id="GO:0071555">
    <property type="term" value="P:cell wall organization"/>
    <property type="evidence" value="ECO:0007669"/>
    <property type="project" value="InterPro"/>
</dbReference>
<keyword evidence="6" id="KW-0808">Transferase</keyword>
<evidence type="ECO:0000259" key="15">
    <source>
        <dbReference type="PROSITE" id="PS50109"/>
    </source>
</evidence>
<dbReference type="SUPFAM" id="SSF55874">
    <property type="entry name" value="ATPase domain of HSP90 chaperone/DNA topoisomerase II/histidine kinase"/>
    <property type="match status" value="1"/>
</dbReference>
<dbReference type="Pfam" id="PF07694">
    <property type="entry name" value="5TM-5TMR_LYT"/>
    <property type="match status" value="1"/>
</dbReference>
<dbReference type="InterPro" id="IPR003594">
    <property type="entry name" value="HATPase_dom"/>
</dbReference>
<name>A0AA90TWI6_9BACI</name>
<feature type="transmembrane region" description="Helical" evidence="14">
    <location>
        <begin position="146"/>
        <end position="166"/>
    </location>
</feature>
<dbReference type="InterPro" id="IPR011620">
    <property type="entry name" value="Sig_transdc_His_kinase_LytS_TM"/>
</dbReference>
<keyword evidence="13 14" id="KW-0472">Membrane</keyword>
<dbReference type="EC" id="2.7.13.3" evidence="3"/>
<organism evidence="16 17">
    <name type="scientific">Bacillus salipaludis</name>
    <dbReference type="NCBI Taxonomy" id="2547811"/>
    <lineage>
        <taxon>Bacteria</taxon>
        <taxon>Bacillati</taxon>
        <taxon>Bacillota</taxon>
        <taxon>Bacilli</taxon>
        <taxon>Bacillales</taxon>
        <taxon>Bacillaceae</taxon>
        <taxon>Bacillus</taxon>
    </lineage>
</organism>
<evidence type="ECO:0000256" key="4">
    <source>
        <dbReference type="ARBA" id="ARBA00022475"/>
    </source>
</evidence>
<sequence length="603" mass="68597">MKFTHLIILKNDFLTSLNEKIGEVSMLDLMYQMIWRMSMIVTIAFLITRLNLFRQMIYQRLSWKGKVVMILIFGLFGIIGNYTGIVIQPDIFKKPFNYPDHNMESFKAIADTRNIGVIMGGLFGGPAVGLGSGIIAGGHRYLLGGFINKATFFLTVVGGLIAGWINRKIAYKERIQPSHILIISVCILFIQIILIPELIESHEMGVLLIKFTGIPIIIVNGIGIWICSLIFYSVLREEDKAKAIQTQKALFIANKTLPFFRQGLNEQTCEKVAHILYTHTNADSVAITDLNEVLIHVGKWKKYDHLLQEDDQNFMEKVLQTGEIFTLKSTINTKRPLKAVIIAPLFVREKPVGTLKMYYTRPYKLNEPEQELAEGLMMLFSTQLELGEAERHKELLQNAKIKALQAQIHPHFLFNSINVICALCKRDPFFARKLLIQLSTFLRNNTSATNQILIPIEKEMESVMAYFTLEQARFPERFILKKNIHSSLEKALIPPFTIQPLVENAIVHGFSERCKEETVEINIYKEENLLKILVKDNGIGIPSKRMRNIGSKEIPSNKGTGIAIQNIKERLSLVFGSEASFSIKSQFKKGTVITIVVPLHYER</sequence>
<dbReference type="Proteomes" id="UP001178888">
    <property type="component" value="Unassembled WGS sequence"/>
</dbReference>
<dbReference type="SUPFAM" id="SSF55781">
    <property type="entry name" value="GAF domain-like"/>
    <property type="match status" value="1"/>
</dbReference>
<dbReference type="Pfam" id="PF02518">
    <property type="entry name" value="HATPase_c"/>
    <property type="match status" value="1"/>
</dbReference>
<dbReference type="EMBL" id="JAVGVR010000002">
    <property type="protein sequence ID" value="MDQ6600784.1"/>
    <property type="molecule type" value="Genomic_DNA"/>
</dbReference>
<evidence type="ECO:0000256" key="5">
    <source>
        <dbReference type="ARBA" id="ARBA00022553"/>
    </source>
</evidence>
<feature type="transmembrane region" description="Helical" evidence="14">
    <location>
        <begin position="33"/>
        <end position="53"/>
    </location>
</feature>
<dbReference type="Pfam" id="PF06580">
    <property type="entry name" value="His_kinase"/>
    <property type="match status" value="1"/>
</dbReference>
<dbReference type="GO" id="GO:0005886">
    <property type="term" value="C:plasma membrane"/>
    <property type="evidence" value="ECO:0007669"/>
    <property type="project" value="UniProtKB-SubCell"/>
</dbReference>
<dbReference type="InterPro" id="IPR005467">
    <property type="entry name" value="His_kinase_dom"/>
</dbReference>
<feature type="transmembrane region" description="Helical" evidence="14">
    <location>
        <begin position="65"/>
        <end position="87"/>
    </location>
</feature>
<evidence type="ECO:0000313" key="17">
    <source>
        <dbReference type="Proteomes" id="UP001178888"/>
    </source>
</evidence>
<evidence type="ECO:0000256" key="8">
    <source>
        <dbReference type="ARBA" id="ARBA00022741"/>
    </source>
</evidence>
<keyword evidence="8" id="KW-0547">Nucleotide-binding</keyword>
<keyword evidence="10" id="KW-0067">ATP-binding</keyword>
<comment type="catalytic activity">
    <reaction evidence="1">
        <text>ATP + protein L-histidine = ADP + protein N-phospho-L-histidine.</text>
        <dbReference type="EC" id="2.7.13.3"/>
    </reaction>
</comment>
<evidence type="ECO:0000256" key="10">
    <source>
        <dbReference type="ARBA" id="ARBA00022840"/>
    </source>
</evidence>
<keyword evidence="9" id="KW-0418">Kinase</keyword>
<evidence type="ECO:0000256" key="6">
    <source>
        <dbReference type="ARBA" id="ARBA00022679"/>
    </source>
</evidence>
<dbReference type="RefSeq" id="WP_308914432.1">
    <property type="nucleotide sequence ID" value="NZ_JAVGVR010000002.1"/>
</dbReference>
<keyword evidence="12" id="KW-0902">Two-component regulatory system</keyword>
<dbReference type="InterPro" id="IPR003018">
    <property type="entry name" value="GAF"/>
</dbReference>
<evidence type="ECO:0000256" key="14">
    <source>
        <dbReference type="SAM" id="Phobius"/>
    </source>
</evidence>
<protein>
    <recommendedName>
        <fullName evidence="3">histidine kinase</fullName>
        <ecNumber evidence="3">2.7.13.3</ecNumber>
    </recommendedName>
</protein>
<dbReference type="Gene3D" id="1.10.1760.20">
    <property type="match status" value="1"/>
</dbReference>
<dbReference type="GO" id="GO:0000155">
    <property type="term" value="F:phosphorelay sensor kinase activity"/>
    <property type="evidence" value="ECO:0007669"/>
    <property type="project" value="InterPro"/>
</dbReference>
<dbReference type="PROSITE" id="PS50109">
    <property type="entry name" value="HIS_KIN"/>
    <property type="match status" value="1"/>
</dbReference>
<keyword evidence="11 14" id="KW-1133">Transmembrane helix</keyword>
<feature type="transmembrane region" description="Helical" evidence="14">
    <location>
        <begin position="178"/>
        <end position="199"/>
    </location>
</feature>
<gene>
    <name evidence="16" type="ORF">RCG21_31680</name>
</gene>
<evidence type="ECO:0000256" key="1">
    <source>
        <dbReference type="ARBA" id="ARBA00000085"/>
    </source>
</evidence>
<dbReference type="InterPro" id="IPR004358">
    <property type="entry name" value="Sig_transdc_His_kin-like_C"/>
</dbReference>
<dbReference type="AlphaFoldDB" id="A0AA90TWI6"/>
<dbReference type="InterPro" id="IPR010559">
    <property type="entry name" value="Sig_transdc_His_kin_internal"/>
</dbReference>
<accession>A0AA90TWI6</accession>
<keyword evidence="4" id="KW-1003">Cell membrane</keyword>
<keyword evidence="7 14" id="KW-0812">Transmembrane</keyword>
<dbReference type="PANTHER" id="PTHR34220">
    <property type="entry name" value="SENSOR HISTIDINE KINASE YPDA"/>
    <property type="match status" value="1"/>
</dbReference>
<evidence type="ECO:0000256" key="12">
    <source>
        <dbReference type="ARBA" id="ARBA00023012"/>
    </source>
</evidence>
<evidence type="ECO:0000256" key="9">
    <source>
        <dbReference type="ARBA" id="ARBA00022777"/>
    </source>
</evidence>
<proteinExistence type="predicted"/>
<keyword evidence="16" id="KW-0675">Receptor</keyword>
<dbReference type="PRINTS" id="PR00344">
    <property type="entry name" value="BCTRLSENSOR"/>
</dbReference>
<evidence type="ECO:0000256" key="3">
    <source>
        <dbReference type="ARBA" id="ARBA00012438"/>
    </source>
</evidence>
<feature type="transmembrane region" description="Helical" evidence="14">
    <location>
        <begin position="211"/>
        <end position="235"/>
    </location>
</feature>
<evidence type="ECO:0000256" key="11">
    <source>
        <dbReference type="ARBA" id="ARBA00022989"/>
    </source>
</evidence>
<keyword evidence="17" id="KW-1185">Reference proteome</keyword>
<dbReference type="InterPro" id="IPR029016">
    <property type="entry name" value="GAF-like_dom_sf"/>
</dbReference>
<evidence type="ECO:0000256" key="7">
    <source>
        <dbReference type="ARBA" id="ARBA00022692"/>
    </source>
</evidence>
<dbReference type="GO" id="GO:0005524">
    <property type="term" value="F:ATP binding"/>
    <property type="evidence" value="ECO:0007669"/>
    <property type="project" value="UniProtKB-KW"/>
</dbReference>
<comment type="subcellular location">
    <subcellularLocation>
        <location evidence="2">Cell membrane</location>
        <topology evidence="2">Multi-pass membrane protein</topology>
    </subcellularLocation>
</comment>
<dbReference type="PANTHER" id="PTHR34220:SF7">
    <property type="entry name" value="SENSOR HISTIDINE KINASE YPDA"/>
    <property type="match status" value="1"/>
</dbReference>
<evidence type="ECO:0000256" key="13">
    <source>
        <dbReference type="ARBA" id="ARBA00023136"/>
    </source>
</evidence>
<evidence type="ECO:0000313" key="16">
    <source>
        <dbReference type="EMBL" id="MDQ6600784.1"/>
    </source>
</evidence>
<feature type="domain" description="Histidine kinase" evidence="15">
    <location>
        <begin position="498"/>
        <end position="601"/>
    </location>
</feature>
<dbReference type="InterPro" id="IPR036890">
    <property type="entry name" value="HATPase_C_sf"/>
</dbReference>
<comment type="caution">
    <text evidence="16">The sequence shown here is derived from an EMBL/GenBank/DDBJ whole genome shotgun (WGS) entry which is preliminary data.</text>
</comment>